<gene>
    <name evidence="2" type="ORF">MNEG_13617</name>
</gene>
<evidence type="ECO:0000313" key="3">
    <source>
        <dbReference type="Proteomes" id="UP000054498"/>
    </source>
</evidence>
<feature type="domain" description="DUF1995" evidence="1">
    <location>
        <begin position="5"/>
        <end position="205"/>
    </location>
</feature>
<dbReference type="OrthoDB" id="8026949at2759"/>
<dbReference type="PANTHER" id="PTHR35509:SF4">
    <property type="entry name" value="DUF1995 DOMAIN-CONTAINING PROTEIN"/>
    <property type="match status" value="1"/>
</dbReference>
<organism evidence="2 3">
    <name type="scientific">Monoraphidium neglectum</name>
    <dbReference type="NCBI Taxonomy" id="145388"/>
    <lineage>
        <taxon>Eukaryota</taxon>
        <taxon>Viridiplantae</taxon>
        <taxon>Chlorophyta</taxon>
        <taxon>core chlorophytes</taxon>
        <taxon>Chlorophyceae</taxon>
        <taxon>CS clade</taxon>
        <taxon>Sphaeropleales</taxon>
        <taxon>Selenastraceae</taxon>
        <taxon>Monoraphidium</taxon>
    </lineage>
</organism>
<accession>A0A0D2LRN5</accession>
<protein>
    <recommendedName>
        <fullName evidence="1">DUF1995 domain-containing protein</fullName>
    </recommendedName>
</protein>
<name>A0A0D2LRN5_9CHLO</name>
<dbReference type="GeneID" id="25731097"/>
<dbReference type="EMBL" id="KK104158">
    <property type="protein sequence ID" value="KIY94344.1"/>
    <property type="molecule type" value="Genomic_DNA"/>
</dbReference>
<dbReference type="RefSeq" id="XP_013893364.1">
    <property type="nucleotide sequence ID" value="XM_014037910.1"/>
</dbReference>
<dbReference type="PANTHER" id="PTHR35509">
    <property type="entry name" value="DOMAIN PROTEIN, PUTATIVE (DUF1995)-RELATED"/>
    <property type="match status" value="1"/>
</dbReference>
<dbReference type="AlphaFoldDB" id="A0A0D2LRN5"/>
<dbReference type="Pfam" id="PF09353">
    <property type="entry name" value="DUF1995"/>
    <property type="match status" value="1"/>
</dbReference>
<proteinExistence type="predicted"/>
<dbReference type="InterPro" id="IPR018962">
    <property type="entry name" value="DUF1995"/>
</dbReference>
<keyword evidence="3" id="KW-1185">Reference proteome</keyword>
<evidence type="ECO:0000259" key="1">
    <source>
        <dbReference type="Pfam" id="PF09353"/>
    </source>
</evidence>
<dbReference type="KEGG" id="mng:MNEG_13617"/>
<dbReference type="InterPro" id="IPR053021">
    <property type="entry name" value="Chloroplast_ADK"/>
</dbReference>
<sequence>MSTYSVTQAVAAVQSAWEAGITRQRVELLLPLIGATDLDDWPGGIRQQFKAAAPLVEQMLRALKQVEGLKGPLSAEIWDDGDAVGAWTGENLAAVLFPTAPTLEKLQQLAGRSPKVLLIVNPQWEVQAGLTSDFGFGDRKRQRLEFVDSFVDSYCLKQQRITGDEVRILYAHPGEWRVYVAPRGGAAPKLLASLAARPSYKEVEQVLKTAYPEGNANKGWLERMKDEAAWVQDSLKQPPQ</sequence>
<reference evidence="2 3" key="1">
    <citation type="journal article" date="2013" name="BMC Genomics">
        <title>Reconstruction of the lipid metabolism for the microalga Monoraphidium neglectum from its genome sequence reveals characteristics suitable for biofuel production.</title>
        <authorList>
            <person name="Bogen C."/>
            <person name="Al-Dilaimi A."/>
            <person name="Albersmeier A."/>
            <person name="Wichmann J."/>
            <person name="Grundmann M."/>
            <person name="Rupp O."/>
            <person name="Lauersen K.J."/>
            <person name="Blifernez-Klassen O."/>
            <person name="Kalinowski J."/>
            <person name="Goesmann A."/>
            <person name="Mussgnug J.H."/>
            <person name="Kruse O."/>
        </authorList>
    </citation>
    <scope>NUCLEOTIDE SEQUENCE [LARGE SCALE GENOMIC DNA]</scope>
    <source>
        <strain evidence="2 3">SAG 48.87</strain>
    </source>
</reference>
<dbReference type="Proteomes" id="UP000054498">
    <property type="component" value="Unassembled WGS sequence"/>
</dbReference>
<evidence type="ECO:0000313" key="2">
    <source>
        <dbReference type="EMBL" id="KIY94344.1"/>
    </source>
</evidence>